<keyword evidence="3 4" id="KW-0326">Glycosidase</keyword>
<evidence type="ECO:0000313" key="6">
    <source>
        <dbReference type="Proteomes" id="UP000887540"/>
    </source>
</evidence>
<dbReference type="PANTHER" id="PTHR34142">
    <property type="entry name" value="ENDO-BETA-1,4-GLUCANASE A"/>
    <property type="match status" value="1"/>
</dbReference>
<dbReference type="InterPro" id="IPR018087">
    <property type="entry name" value="Glyco_hydro_5_CS"/>
</dbReference>
<feature type="domain" description="Glycoside hydrolase family 5" evidence="5">
    <location>
        <begin position="15"/>
        <end position="214"/>
    </location>
</feature>
<name>A0A914D8S5_9BILA</name>
<dbReference type="PANTHER" id="PTHR34142:SF1">
    <property type="entry name" value="GLYCOSIDE HYDROLASE FAMILY 5 DOMAIN-CONTAINING PROTEIN"/>
    <property type="match status" value="1"/>
</dbReference>
<accession>A0A914D8S5</accession>
<evidence type="ECO:0000256" key="2">
    <source>
        <dbReference type="ARBA" id="ARBA00022801"/>
    </source>
</evidence>
<evidence type="ECO:0000256" key="4">
    <source>
        <dbReference type="RuleBase" id="RU361153"/>
    </source>
</evidence>
<dbReference type="InterPro" id="IPR017853">
    <property type="entry name" value="GH"/>
</dbReference>
<dbReference type="Proteomes" id="UP000887540">
    <property type="component" value="Unplaced"/>
</dbReference>
<dbReference type="GO" id="GO:0000272">
    <property type="term" value="P:polysaccharide catabolic process"/>
    <property type="evidence" value="ECO:0007669"/>
    <property type="project" value="InterPro"/>
</dbReference>
<evidence type="ECO:0000313" key="7">
    <source>
        <dbReference type="WBParaSite" id="ACRNAN_scaffold212.g7694.t1"/>
    </source>
</evidence>
<dbReference type="AlphaFoldDB" id="A0A914D8S5"/>
<dbReference type="SUPFAM" id="SSF51445">
    <property type="entry name" value="(Trans)glycosidases"/>
    <property type="match status" value="1"/>
</dbReference>
<dbReference type="InterPro" id="IPR001547">
    <property type="entry name" value="Glyco_hydro_5"/>
</dbReference>
<dbReference type="WBParaSite" id="ACRNAN_scaffold212.g7694.t1">
    <property type="protein sequence ID" value="ACRNAN_scaffold212.g7694.t1"/>
    <property type="gene ID" value="ACRNAN_scaffold212.g7694"/>
</dbReference>
<protein>
    <submittedName>
        <fullName evidence="7">Glycoside hydrolase family 5 domain-containing protein</fullName>
    </submittedName>
</protein>
<sequence length="271" mass="30420">MSFFPSDYIGDEVADYFNEAAVHQIKCAWNANVVRAPTMPKEDKVGGWMTDKDRDYSRLKKVVDAAIKEGIYVIVDWHAFNDPHIDGAKDFFANISKTYGSFPNIIYEIWNEPDGENGTWPLVKEYAEEIIDTIRQNDPNNIIIVGTPNWSQRVDQAAQDPINLTNIAYTLHYYAASHGQPIRDIALSAINQGLPIFITEYGTVTYTGAGPMNESEANLCPMPIAVYKTLQLTNLVILHFGPHPGNWLIKNLGAPIKELTATIMVRIKSIF</sequence>
<keyword evidence="6" id="KW-1185">Reference proteome</keyword>
<organism evidence="6 7">
    <name type="scientific">Acrobeloides nanus</name>
    <dbReference type="NCBI Taxonomy" id="290746"/>
    <lineage>
        <taxon>Eukaryota</taxon>
        <taxon>Metazoa</taxon>
        <taxon>Ecdysozoa</taxon>
        <taxon>Nematoda</taxon>
        <taxon>Chromadorea</taxon>
        <taxon>Rhabditida</taxon>
        <taxon>Tylenchina</taxon>
        <taxon>Cephalobomorpha</taxon>
        <taxon>Cephaloboidea</taxon>
        <taxon>Cephalobidae</taxon>
        <taxon>Acrobeloides</taxon>
    </lineage>
</organism>
<dbReference type="PROSITE" id="PS00659">
    <property type="entry name" value="GLYCOSYL_HYDROL_F5"/>
    <property type="match status" value="1"/>
</dbReference>
<dbReference type="Pfam" id="PF00150">
    <property type="entry name" value="Cellulase"/>
    <property type="match status" value="1"/>
</dbReference>
<proteinExistence type="inferred from homology"/>
<evidence type="ECO:0000259" key="5">
    <source>
        <dbReference type="Pfam" id="PF00150"/>
    </source>
</evidence>
<reference evidence="7" key="1">
    <citation type="submission" date="2022-11" db="UniProtKB">
        <authorList>
            <consortium name="WormBaseParasite"/>
        </authorList>
    </citation>
    <scope>IDENTIFICATION</scope>
</reference>
<comment type="similarity">
    <text evidence="1 4">Belongs to the glycosyl hydrolase 5 (cellulase A) family.</text>
</comment>
<evidence type="ECO:0000256" key="3">
    <source>
        <dbReference type="ARBA" id="ARBA00023295"/>
    </source>
</evidence>
<dbReference type="GO" id="GO:0004553">
    <property type="term" value="F:hydrolase activity, hydrolyzing O-glycosyl compounds"/>
    <property type="evidence" value="ECO:0007669"/>
    <property type="project" value="InterPro"/>
</dbReference>
<keyword evidence="2 4" id="KW-0378">Hydrolase</keyword>
<evidence type="ECO:0000256" key="1">
    <source>
        <dbReference type="ARBA" id="ARBA00005641"/>
    </source>
</evidence>
<dbReference type="Gene3D" id="3.20.20.80">
    <property type="entry name" value="Glycosidases"/>
    <property type="match status" value="1"/>
</dbReference>